<proteinExistence type="predicted"/>
<dbReference type="RefSeq" id="WP_344934705.1">
    <property type="nucleotide sequence ID" value="NZ_BAAAZR010000001.1"/>
</dbReference>
<evidence type="ECO:0008006" key="4">
    <source>
        <dbReference type="Google" id="ProtNLM"/>
    </source>
</evidence>
<feature type="compositionally biased region" description="Basic and acidic residues" evidence="1">
    <location>
        <begin position="39"/>
        <end position="53"/>
    </location>
</feature>
<comment type="caution">
    <text evidence="2">The sequence shown here is derived from an EMBL/GenBank/DDBJ whole genome shotgun (WGS) entry which is preliminary data.</text>
</comment>
<accession>A0ABP7HF07</accession>
<evidence type="ECO:0000313" key="2">
    <source>
        <dbReference type="EMBL" id="GAA3792696.1"/>
    </source>
</evidence>
<organism evidence="2 3">
    <name type="scientific">Sphaerisporangium flaviroseum</name>
    <dbReference type="NCBI Taxonomy" id="509199"/>
    <lineage>
        <taxon>Bacteria</taxon>
        <taxon>Bacillati</taxon>
        <taxon>Actinomycetota</taxon>
        <taxon>Actinomycetes</taxon>
        <taxon>Streptosporangiales</taxon>
        <taxon>Streptosporangiaceae</taxon>
        <taxon>Sphaerisporangium</taxon>
    </lineage>
</organism>
<sequence>MDFDNEALADNEEPLDELRLPRHLAALVGAPLQGPADLAVHRDRYPTSPHQEEPGGAITA</sequence>
<dbReference type="Proteomes" id="UP001500888">
    <property type="component" value="Unassembled WGS sequence"/>
</dbReference>
<dbReference type="EMBL" id="BAAAZR010000001">
    <property type="protein sequence ID" value="GAA3792696.1"/>
    <property type="molecule type" value="Genomic_DNA"/>
</dbReference>
<keyword evidence="3" id="KW-1185">Reference proteome</keyword>
<evidence type="ECO:0000256" key="1">
    <source>
        <dbReference type="SAM" id="MobiDB-lite"/>
    </source>
</evidence>
<gene>
    <name evidence="2" type="ORF">GCM10022226_09960</name>
</gene>
<reference evidence="3" key="1">
    <citation type="journal article" date="2019" name="Int. J. Syst. Evol. Microbiol.">
        <title>The Global Catalogue of Microorganisms (GCM) 10K type strain sequencing project: providing services to taxonomists for standard genome sequencing and annotation.</title>
        <authorList>
            <consortium name="The Broad Institute Genomics Platform"/>
            <consortium name="The Broad Institute Genome Sequencing Center for Infectious Disease"/>
            <person name="Wu L."/>
            <person name="Ma J."/>
        </authorList>
    </citation>
    <scope>NUCLEOTIDE SEQUENCE [LARGE SCALE GENOMIC DNA]</scope>
    <source>
        <strain evidence="3">JCM 16908</strain>
    </source>
</reference>
<feature type="region of interest" description="Disordered" evidence="1">
    <location>
        <begin position="38"/>
        <end position="60"/>
    </location>
</feature>
<name>A0ABP7HF07_9ACTN</name>
<protein>
    <recommendedName>
        <fullName evidence="4">FXSXX-COOH protein</fullName>
    </recommendedName>
</protein>
<evidence type="ECO:0000313" key="3">
    <source>
        <dbReference type="Proteomes" id="UP001500888"/>
    </source>
</evidence>